<dbReference type="PANTHER" id="PTHR11717:SF7">
    <property type="entry name" value="LOW MOLECULAR WEIGHT PHOSPHOTYROSINE PROTEIN PHOSPHATASE"/>
    <property type="match status" value="1"/>
</dbReference>
<dbReference type="EMBL" id="JAGSPA010000001">
    <property type="protein sequence ID" value="MBV7255188.1"/>
    <property type="molecule type" value="Genomic_DNA"/>
</dbReference>
<proteinExistence type="predicted"/>
<dbReference type="RefSeq" id="WP_218443454.1">
    <property type="nucleotide sequence ID" value="NZ_JAGSPA010000001.1"/>
</dbReference>
<reference evidence="3 4" key="1">
    <citation type="submission" date="2021-04" db="EMBL/GenBank/DDBJ databases">
        <authorList>
            <person name="Pira H."/>
            <person name="Risdian C."/>
            <person name="Wink J."/>
        </authorList>
    </citation>
    <scope>NUCLEOTIDE SEQUENCE [LARGE SCALE GENOMIC DNA]</scope>
    <source>
        <strain evidence="3 4">WHA3</strain>
    </source>
</reference>
<evidence type="ECO:0000313" key="3">
    <source>
        <dbReference type="EMBL" id="MBV7255188.1"/>
    </source>
</evidence>
<dbReference type="SMART" id="SM00226">
    <property type="entry name" value="LMWPc"/>
    <property type="match status" value="1"/>
</dbReference>
<dbReference type="CDD" id="cd16343">
    <property type="entry name" value="LMWPTP"/>
    <property type="match status" value="1"/>
</dbReference>
<comment type="caution">
    <text evidence="3">The sequence shown here is derived from an EMBL/GenBank/DDBJ whole genome shotgun (WGS) entry which is preliminary data.</text>
</comment>
<feature type="domain" description="Phosphotyrosine protein phosphatase I" evidence="2">
    <location>
        <begin position="4"/>
        <end position="150"/>
    </location>
</feature>
<accession>A0ABS6S9Z8</accession>
<keyword evidence="4" id="KW-1185">Reference proteome</keyword>
<evidence type="ECO:0000256" key="1">
    <source>
        <dbReference type="ARBA" id="ARBA00013064"/>
    </source>
</evidence>
<evidence type="ECO:0000259" key="2">
    <source>
        <dbReference type="SMART" id="SM00226"/>
    </source>
</evidence>
<evidence type="ECO:0000313" key="4">
    <source>
        <dbReference type="Proteomes" id="UP000722336"/>
    </source>
</evidence>
<dbReference type="InterPro" id="IPR023485">
    <property type="entry name" value="Ptyr_pPase"/>
</dbReference>
<sequence length="153" mass="16389">MSNVSILFVCLGNICRSPVAEGLFRVRAADAGVDAEVDSAGTGNWHIGEMPHPGSRAVAKAHGLDISAQRARQVQARDWFERSHIVALDTANLNDLQAARPDGATAEVLLLLQDVEGGEEDVLDPYGMDESAFEDMYVQIDAGITALLARLTT</sequence>
<name>A0ABS6S9Z8_9SPHN</name>
<protein>
    <recommendedName>
        <fullName evidence="1">protein-tyrosine-phosphatase</fullName>
        <ecNumber evidence="1">3.1.3.48</ecNumber>
    </recommendedName>
</protein>
<dbReference type="InterPro" id="IPR050438">
    <property type="entry name" value="LMW_PTPase"/>
</dbReference>
<dbReference type="Pfam" id="PF01451">
    <property type="entry name" value="LMWPc"/>
    <property type="match status" value="1"/>
</dbReference>
<organism evidence="3 4">
    <name type="scientific">Pacificimonas pallii</name>
    <dbReference type="NCBI Taxonomy" id="2827236"/>
    <lineage>
        <taxon>Bacteria</taxon>
        <taxon>Pseudomonadati</taxon>
        <taxon>Pseudomonadota</taxon>
        <taxon>Alphaproteobacteria</taxon>
        <taxon>Sphingomonadales</taxon>
        <taxon>Sphingosinicellaceae</taxon>
        <taxon>Pacificimonas</taxon>
    </lineage>
</organism>
<dbReference type="Proteomes" id="UP000722336">
    <property type="component" value="Unassembled WGS sequence"/>
</dbReference>
<gene>
    <name evidence="3" type="ORF">KCG44_00165</name>
</gene>
<dbReference type="PANTHER" id="PTHR11717">
    <property type="entry name" value="LOW MOLECULAR WEIGHT PROTEIN TYROSINE PHOSPHATASE"/>
    <property type="match status" value="1"/>
</dbReference>
<dbReference type="EC" id="3.1.3.48" evidence="1"/>